<proteinExistence type="predicted"/>
<feature type="transmembrane region" description="Helical" evidence="4">
    <location>
        <begin position="824"/>
        <end position="842"/>
    </location>
</feature>
<evidence type="ECO:0000256" key="1">
    <source>
        <dbReference type="ARBA" id="ARBA00022737"/>
    </source>
</evidence>
<keyword evidence="4" id="KW-1133">Transmembrane helix</keyword>
<feature type="region of interest" description="Disordered" evidence="3">
    <location>
        <begin position="362"/>
        <end position="382"/>
    </location>
</feature>
<dbReference type="SUPFAM" id="SSF48452">
    <property type="entry name" value="TPR-like"/>
    <property type="match status" value="1"/>
</dbReference>
<feature type="transmembrane region" description="Helical" evidence="4">
    <location>
        <begin position="333"/>
        <end position="354"/>
    </location>
</feature>
<evidence type="ECO:0000256" key="3">
    <source>
        <dbReference type="SAM" id="MobiDB-lite"/>
    </source>
</evidence>
<dbReference type="PANTHER" id="PTHR44943">
    <property type="entry name" value="CELLULOSE SYNTHASE OPERON PROTEIN C"/>
    <property type="match status" value="1"/>
</dbReference>
<dbReference type="STRING" id="504472.Slin_0587"/>
<dbReference type="SMART" id="SM00028">
    <property type="entry name" value="TPR"/>
    <property type="match status" value="3"/>
</dbReference>
<dbReference type="EMBL" id="CP001769">
    <property type="protein sequence ID" value="ADB36651.1"/>
    <property type="molecule type" value="Genomic_DNA"/>
</dbReference>
<reference evidence="5 6" key="1">
    <citation type="journal article" date="2010" name="Stand. Genomic Sci.">
        <title>Complete genome sequence of Spirosoma linguale type strain (1).</title>
        <authorList>
            <person name="Lail K."/>
            <person name="Sikorski J."/>
            <person name="Saunders E."/>
            <person name="Lapidus A."/>
            <person name="Glavina Del Rio T."/>
            <person name="Copeland A."/>
            <person name="Tice H."/>
            <person name="Cheng J.-F."/>
            <person name="Lucas S."/>
            <person name="Nolan M."/>
            <person name="Bruce D."/>
            <person name="Goodwin L."/>
            <person name="Pitluck S."/>
            <person name="Ivanova N."/>
            <person name="Mavromatis K."/>
            <person name="Ovchinnikova G."/>
            <person name="Pati A."/>
            <person name="Chen A."/>
            <person name="Palaniappan K."/>
            <person name="Land M."/>
            <person name="Hauser L."/>
            <person name="Chang Y.-J."/>
            <person name="Jeffries C.D."/>
            <person name="Chain P."/>
            <person name="Brettin T."/>
            <person name="Detter J.C."/>
            <person name="Schuetze A."/>
            <person name="Rohde M."/>
            <person name="Tindall B.J."/>
            <person name="Goeker M."/>
            <person name="Bristow J."/>
            <person name="Eisen J.A."/>
            <person name="Markowitz V."/>
            <person name="Hugenholtz P."/>
            <person name="Kyrpides N.C."/>
            <person name="Klenk H.-P."/>
            <person name="Chen F."/>
        </authorList>
    </citation>
    <scope>NUCLEOTIDE SEQUENCE [LARGE SCALE GENOMIC DNA]</scope>
    <source>
        <strain evidence="6">ATCC 33905 / DSM 74 / LMG 10896 / Claus 1</strain>
    </source>
</reference>
<dbReference type="RefSeq" id="WP_012925203.1">
    <property type="nucleotide sequence ID" value="NC_013730.1"/>
</dbReference>
<organism evidence="5 6">
    <name type="scientific">Spirosoma linguale (strain ATCC 33905 / DSM 74 / LMG 10896 / Claus 1)</name>
    <dbReference type="NCBI Taxonomy" id="504472"/>
    <lineage>
        <taxon>Bacteria</taxon>
        <taxon>Pseudomonadati</taxon>
        <taxon>Bacteroidota</taxon>
        <taxon>Cytophagia</taxon>
        <taxon>Cytophagales</taxon>
        <taxon>Cytophagaceae</taxon>
        <taxon>Spirosoma</taxon>
    </lineage>
</organism>
<keyword evidence="4" id="KW-0472">Membrane</keyword>
<feature type="compositionally biased region" description="Polar residues" evidence="3">
    <location>
        <begin position="1211"/>
        <end position="1231"/>
    </location>
</feature>
<keyword evidence="2" id="KW-0802">TPR repeat</keyword>
<dbReference type="InterPro" id="IPR019734">
    <property type="entry name" value="TPR_rpt"/>
</dbReference>
<feature type="transmembrane region" description="Helical" evidence="4">
    <location>
        <begin position="97"/>
        <end position="115"/>
    </location>
</feature>
<protein>
    <submittedName>
        <fullName evidence="5">Tetratricopeptide TPR_2 repeat protein</fullName>
    </submittedName>
</protein>
<dbReference type="HOGENOM" id="CLU_254783_0_0_10"/>
<evidence type="ECO:0000256" key="4">
    <source>
        <dbReference type="SAM" id="Phobius"/>
    </source>
</evidence>
<dbReference type="eggNOG" id="COG0457">
    <property type="taxonomic scope" value="Bacteria"/>
</dbReference>
<keyword evidence="4" id="KW-0812">Transmembrane</keyword>
<dbReference type="PANTHER" id="PTHR44943:SF8">
    <property type="entry name" value="TPR REPEAT-CONTAINING PROTEIN MJ0263"/>
    <property type="match status" value="1"/>
</dbReference>
<gene>
    <name evidence="5" type="ordered locus">Slin_0587</name>
</gene>
<evidence type="ECO:0000313" key="6">
    <source>
        <dbReference type="Proteomes" id="UP000002028"/>
    </source>
</evidence>
<feature type="region of interest" description="Disordered" evidence="3">
    <location>
        <begin position="1205"/>
        <end position="1231"/>
    </location>
</feature>
<keyword evidence="1" id="KW-0677">Repeat</keyword>
<sequence>MTPAQSNRPTTVWPLADLFDALQRGGFQLRPNDYTDLMQVLDAFQPQSYADLQALVAPLLVTSEEEQGKFDRIFEKIQQKEGIKTQGATKRNSPWKWLVAGFLILLALGYVAFFWPGPAFRTGIHQVNPVGPVEVGDTLVFSVDSSMQKAAGPLARWQWETPDGRPYPNAQAPTLRVPAYQVGPLTVNLRSQHGRGLLLTTWTDSLQGITYPICDKLPVVKLDSFRLSDAPLRYRFRARLVGEVKTVQRMQWQLNGAVVASNRTEWEHTFRAGSAPGYHAVRVEATTDSTRRLCFGDGQLTVGVPGSNEPPFTLDVQAVGTPVVLKTSLNRGLLWASWVAGGLLLLLAVVYIWLMRRKPKSTPPLPSDTNPMARFTSDTPPLEIPLENREAELITLDQSFYRLVRTLRQPVEGEVKRLHIGQTMQATMLEGGFPTLIFQPHLAERNYIFLIDRSQVRSQQVALFEYLFRVFTQENVCVERFFFHKTFALFTNETHKKGLTLQQLADLYRSHTLVIWSTGYPLLYPPYPVVEPAIRDALADWESRAILTPVPFADWSSKERALQTDFLLLPADMPGQLRLMQALAEKQMQQDAYLQQQADLYSLADLDAEDTDELEDYLGEDLFQWLAALAIYPRIRWEFVLEIGWVLMPPETVNFTNLLRLARIGWMNEGHFPDYIRLELLKKLYPENEAKARQRLLQMLAYAEQYFPGEHFYDGEKHLLETANQFALYAYDADTFADYRPAQKAFKELYEQRLYPDGAMLRYLENPNGSWTTLLPATQVPVPGKAIKSAVVQLRTMGLQAYLTTLNEPIVNDLPERTADKREWYLLAGIVVVFLSLIGLIYRITRPQSREIDWNQLVPVTIVLDTTACAPPESNRDLAESGAVQGRWNVYLNNSRYGLRNLQATRSFLLRDLVASTVGAPTDSIPLLATLSVSDTTTGFSRQYSNVSISGDTLRVRINCPKPKVGLSGKLRVSVEYTNPNAPNYAKIRAYMNALEADTTFEFVRPLKPAIFTGRSQVRYFRTADKAAAETLAVQAGKALGIPIGIQLIKDSRTFLTHLEVWINNGVSTTKFTCQPVAGSWFRQFNGWQAKVGDGSTSKINTDGKSIGLEQESVPAKNVGAALSVQSIGVIESICQQNGVYLVSVYSRGGRTVLVKNVTRTACYLAVVNLGTISVSTIQEQAYIDNLLKRTAFLRYSAPATVTGKAGRSVISPTPGSRDTLPGQPQSQSEINPAVQQIVKPANDYNTKSNQAKTPTQTSTENLRVVSRKETNATLQAGINAYQRGQYTEAIVIYDRFLAGEPANAYALNLKGYSLFKLKRYEEAVTALLTATKADPGYAWAYFDLARVYCALGQSAAADEARLEAIRIQPTMRSIMQKDSEFMRLCGPEPSAK</sequence>
<dbReference type="Gene3D" id="1.25.40.10">
    <property type="entry name" value="Tetratricopeptide repeat domain"/>
    <property type="match status" value="1"/>
</dbReference>
<dbReference type="Proteomes" id="UP000002028">
    <property type="component" value="Chromosome"/>
</dbReference>
<dbReference type="KEGG" id="sli:Slin_0587"/>
<dbReference type="InterPro" id="IPR051685">
    <property type="entry name" value="Ycf3/AcsC/BcsC/TPR_MFPF"/>
</dbReference>
<accession>D2QG44</accession>
<dbReference type="InterPro" id="IPR011990">
    <property type="entry name" value="TPR-like_helical_dom_sf"/>
</dbReference>
<evidence type="ECO:0000256" key="2">
    <source>
        <dbReference type="ARBA" id="ARBA00022803"/>
    </source>
</evidence>
<dbReference type="Pfam" id="PF13432">
    <property type="entry name" value="TPR_16"/>
    <property type="match status" value="1"/>
</dbReference>
<name>D2QG44_SPILD</name>
<keyword evidence="6" id="KW-1185">Reference proteome</keyword>
<evidence type="ECO:0000313" key="5">
    <source>
        <dbReference type="EMBL" id="ADB36651.1"/>
    </source>
</evidence>